<name>A0A8W8NIR6_MAGGI</name>
<protein>
    <recommendedName>
        <fullName evidence="2">PNT domain-containing protein</fullName>
    </recommendedName>
</protein>
<reference evidence="3" key="1">
    <citation type="submission" date="2022-08" db="UniProtKB">
        <authorList>
            <consortium name="EnsemblMetazoa"/>
        </authorList>
    </citation>
    <scope>IDENTIFICATION</scope>
    <source>
        <strain evidence="3">05x7-T-G4-1.051#20</strain>
    </source>
</reference>
<evidence type="ECO:0000313" key="4">
    <source>
        <dbReference type="Proteomes" id="UP000005408"/>
    </source>
</evidence>
<feature type="region of interest" description="Disordered" evidence="1">
    <location>
        <begin position="66"/>
        <end position="97"/>
    </location>
</feature>
<dbReference type="Pfam" id="PF02198">
    <property type="entry name" value="SAM_PNT"/>
    <property type="match status" value="1"/>
</dbReference>
<dbReference type="RefSeq" id="XP_019923686.1">
    <property type="nucleotide sequence ID" value="XM_020068127.3"/>
</dbReference>
<organism evidence="3 4">
    <name type="scientific">Magallana gigas</name>
    <name type="common">Pacific oyster</name>
    <name type="synonym">Crassostrea gigas</name>
    <dbReference type="NCBI Taxonomy" id="29159"/>
    <lineage>
        <taxon>Eukaryota</taxon>
        <taxon>Metazoa</taxon>
        <taxon>Spiralia</taxon>
        <taxon>Lophotrochozoa</taxon>
        <taxon>Mollusca</taxon>
        <taxon>Bivalvia</taxon>
        <taxon>Autobranchia</taxon>
        <taxon>Pteriomorphia</taxon>
        <taxon>Ostreida</taxon>
        <taxon>Ostreoidea</taxon>
        <taxon>Ostreidae</taxon>
        <taxon>Magallana</taxon>
    </lineage>
</organism>
<evidence type="ECO:0000259" key="2">
    <source>
        <dbReference type="Pfam" id="PF02198"/>
    </source>
</evidence>
<proteinExistence type="predicted"/>
<feature type="domain" description="PNT" evidence="2">
    <location>
        <begin position="9"/>
        <end position="47"/>
    </location>
</feature>
<dbReference type="GeneID" id="105330356"/>
<dbReference type="Proteomes" id="UP000005408">
    <property type="component" value="Unassembled WGS sequence"/>
</dbReference>
<evidence type="ECO:0000256" key="1">
    <source>
        <dbReference type="SAM" id="MobiDB-lite"/>
    </source>
</evidence>
<dbReference type="InterPro" id="IPR013761">
    <property type="entry name" value="SAM/pointed_sf"/>
</dbReference>
<dbReference type="InterPro" id="IPR003118">
    <property type="entry name" value="Pointed_dom"/>
</dbReference>
<dbReference type="OrthoDB" id="6119774at2759"/>
<dbReference type="SUPFAM" id="SSF47769">
    <property type="entry name" value="SAM/Pointed domain"/>
    <property type="match status" value="1"/>
</dbReference>
<keyword evidence="4" id="KW-1185">Reference proteome</keyword>
<dbReference type="Gene3D" id="1.10.150.50">
    <property type="entry name" value="Transcription Factor, Ets-1"/>
    <property type="match status" value="1"/>
</dbReference>
<evidence type="ECO:0000313" key="3">
    <source>
        <dbReference type="EnsemblMetazoa" id="G5960.2:cds"/>
    </source>
</evidence>
<accession>A0A8W8NIR6</accession>
<dbReference type="EnsemblMetazoa" id="G5960.2">
    <property type="protein sequence ID" value="G5960.2:cds"/>
    <property type="gene ID" value="G5960"/>
</dbReference>
<dbReference type="AlphaFoldDB" id="A0A8W8NIR6"/>
<dbReference type="GO" id="GO:0043565">
    <property type="term" value="F:sequence-specific DNA binding"/>
    <property type="evidence" value="ECO:0007669"/>
    <property type="project" value="InterPro"/>
</dbReference>
<sequence>MDSEATHNMVESFQDLDGRRLLQMTLEDFREISEQHGEFLFEIFKKMCTVDKQMAGLAMVHMLPPISEGSRSATPSPPGSKGNNRNGEGNGLQKESK</sequence>